<evidence type="ECO:0000313" key="3">
    <source>
        <dbReference type="EMBL" id="MCS0580470.1"/>
    </source>
</evidence>
<reference evidence="3 4" key="1">
    <citation type="submission" date="2022-08" db="EMBL/GenBank/DDBJ databases">
        <title>Reclassification of Massilia species as members of the genera Telluria, Duganella, Pseudoduganella, Mokoshia gen. nov. and Zemynaea gen. nov. using orthogonal and non-orthogonal genome-based approaches.</title>
        <authorList>
            <person name="Bowman J.P."/>
        </authorList>
    </citation>
    <scope>NUCLEOTIDE SEQUENCE [LARGE SCALE GENOMIC DNA]</scope>
    <source>
        <strain evidence="3 4">JCM 31316</strain>
    </source>
</reference>
<dbReference type="PANTHER" id="PTHR30570">
    <property type="entry name" value="PERIPLASMIC PHOSPHATE BINDING COMPONENT OF PHOSPHATE ABC TRANSPORTER"/>
    <property type="match status" value="1"/>
</dbReference>
<gene>
    <name evidence="3" type="ORF">NX784_02600</name>
</gene>
<sequence>MTTPRHALSPALQLTGSTTLLPRMQRIAEAYMETHPVRVVVNDGCGTARGYKALLDGTTDIAMASGTAPDELAAAADARGLPFRATAVRRDAIVPVVHASNPLDALSLQQLRNVFTGRIGEWHLLGGPRAPIEVLVGPPTGGVSTSWRQRLLGADDTYTPLARVLGTDDRLARMAARPFGITYAPHARLPPQLKVLRIADAAPDGPVYAPLMLVTLGPWTLPAARFIAYAAAMGANDA</sequence>
<protein>
    <submittedName>
        <fullName evidence="3">Substrate-binding domain-containing protein</fullName>
    </submittedName>
</protein>
<dbReference type="Gene3D" id="3.40.190.10">
    <property type="entry name" value="Periplasmic binding protein-like II"/>
    <property type="match status" value="2"/>
</dbReference>
<dbReference type="Pfam" id="PF12849">
    <property type="entry name" value="PBP_like_2"/>
    <property type="match status" value="1"/>
</dbReference>
<evidence type="ECO:0000313" key="4">
    <source>
        <dbReference type="Proteomes" id="UP001204151"/>
    </source>
</evidence>
<organism evidence="3 4">
    <name type="scientific">Massilia pinisoli</name>
    <dbReference type="NCBI Taxonomy" id="1772194"/>
    <lineage>
        <taxon>Bacteria</taxon>
        <taxon>Pseudomonadati</taxon>
        <taxon>Pseudomonadota</taxon>
        <taxon>Betaproteobacteria</taxon>
        <taxon>Burkholderiales</taxon>
        <taxon>Oxalobacteraceae</taxon>
        <taxon>Telluria group</taxon>
        <taxon>Massilia</taxon>
    </lineage>
</organism>
<dbReference type="PANTHER" id="PTHR30570:SF1">
    <property type="entry name" value="PHOSPHATE-BINDING PROTEIN PSTS"/>
    <property type="match status" value="1"/>
</dbReference>
<dbReference type="Proteomes" id="UP001204151">
    <property type="component" value="Unassembled WGS sequence"/>
</dbReference>
<dbReference type="InterPro" id="IPR024370">
    <property type="entry name" value="PBP_domain"/>
</dbReference>
<name>A0ABT1ZKR6_9BURK</name>
<dbReference type="RefSeq" id="WP_258815140.1">
    <property type="nucleotide sequence ID" value="NZ_JANUGW010000002.1"/>
</dbReference>
<comment type="caution">
    <text evidence="3">The sequence shown here is derived from an EMBL/GenBank/DDBJ whole genome shotgun (WGS) entry which is preliminary data.</text>
</comment>
<feature type="domain" description="PBP" evidence="2">
    <location>
        <begin position="11"/>
        <end position="183"/>
    </location>
</feature>
<keyword evidence="1" id="KW-0732">Signal</keyword>
<dbReference type="SUPFAM" id="SSF53850">
    <property type="entry name" value="Periplasmic binding protein-like II"/>
    <property type="match status" value="1"/>
</dbReference>
<accession>A0ABT1ZKR6</accession>
<proteinExistence type="predicted"/>
<dbReference type="EMBL" id="JANUGW010000002">
    <property type="protein sequence ID" value="MCS0580470.1"/>
    <property type="molecule type" value="Genomic_DNA"/>
</dbReference>
<keyword evidence="4" id="KW-1185">Reference proteome</keyword>
<evidence type="ECO:0000256" key="1">
    <source>
        <dbReference type="ARBA" id="ARBA00022729"/>
    </source>
</evidence>
<evidence type="ECO:0000259" key="2">
    <source>
        <dbReference type="Pfam" id="PF12849"/>
    </source>
</evidence>
<dbReference type="InterPro" id="IPR050811">
    <property type="entry name" value="Phosphate_ABC_transporter"/>
</dbReference>